<feature type="region of interest" description="Disordered" evidence="1">
    <location>
        <begin position="206"/>
        <end position="262"/>
    </location>
</feature>
<feature type="transmembrane region" description="Helical" evidence="2">
    <location>
        <begin position="82"/>
        <end position="104"/>
    </location>
</feature>
<feature type="compositionally biased region" description="Basic and acidic residues" evidence="1">
    <location>
        <begin position="227"/>
        <end position="242"/>
    </location>
</feature>
<organism evidence="3 4">
    <name type="scientific">Acrobeloides nanus</name>
    <dbReference type="NCBI Taxonomy" id="290746"/>
    <lineage>
        <taxon>Eukaryota</taxon>
        <taxon>Metazoa</taxon>
        <taxon>Ecdysozoa</taxon>
        <taxon>Nematoda</taxon>
        <taxon>Chromadorea</taxon>
        <taxon>Rhabditida</taxon>
        <taxon>Tylenchina</taxon>
        <taxon>Cephalobomorpha</taxon>
        <taxon>Cephaloboidea</taxon>
        <taxon>Cephalobidae</taxon>
        <taxon>Acrobeloides</taxon>
    </lineage>
</organism>
<evidence type="ECO:0000256" key="2">
    <source>
        <dbReference type="SAM" id="Phobius"/>
    </source>
</evidence>
<dbReference type="WBParaSite" id="ACRNAN_scaffold1272.g27304.t1">
    <property type="protein sequence ID" value="ACRNAN_scaffold1272.g27304.t1"/>
    <property type="gene ID" value="ACRNAN_scaffold1272.g27304"/>
</dbReference>
<dbReference type="GO" id="GO:0043005">
    <property type="term" value="C:neuron projection"/>
    <property type="evidence" value="ECO:0007669"/>
    <property type="project" value="TreeGrafter"/>
</dbReference>
<proteinExistence type="predicted"/>
<dbReference type="Proteomes" id="UP000887540">
    <property type="component" value="Unplaced"/>
</dbReference>
<reference evidence="4" key="1">
    <citation type="submission" date="2022-11" db="UniProtKB">
        <authorList>
            <consortium name="WormBaseParasite"/>
        </authorList>
    </citation>
    <scope>IDENTIFICATION</scope>
</reference>
<keyword evidence="2" id="KW-0812">Transmembrane</keyword>
<dbReference type="GO" id="GO:0030133">
    <property type="term" value="C:transport vesicle"/>
    <property type="evidence" value="ECO:0007669"/>
    <property type="project" value="InterPro"/>
</dbReference>
<protein>
    <submittedName>
        <fullName evidence="4">Uncharacterized protein</fullName>
    </submittedName>
</protein>
<dbReference type="InterPro" id="IPR024883">
    <property type="entry name" value="Neurensin"/>
</dbReference>
<dbReference type="GO" id="GO:0007399">
    <property type="term" value="P:nervous system development"/>
    <property type="evidence" value="ECO:0007669"/>
    <property type="project" value="TreeGrafter"/>
</dbReference>
<accession>A0A914CND3</accession>
<name>A0A914CND3_9BILA</name>
<evidence type="ECO:0000256" key="1">
    <source>
        <dbReference type="SAM" id="MobiDB-lite"/>
    </source>
</evidence>
<dbReference type="Pfam" id="PF14927">
    <property type="entry name" value="Neurensin"/>
    <property type="match status" value="1"/>
</dbReference>
<keyword evidence="2" id="KW-1133">Transmembrane helix</keyword>
<dbReference type="GO" id="GO:0043025">
    <property type="term" value="C:neuronal cell body"/>
    <property type="evidence" value="ECO:0007669"/>
    <property type="project" value="TreeGrafter"/>
</dbReference>
<dbReference type="PANTHER" id="PTHR14796">
    <property type="entry name" value="NEURENSIN 1-RELATED"/>
    <property type="match status" value="1"/>
</dbReference>
<evidence type="ECO:0000313" key="4">
    <source>
        <dbReference type="WBParaSite" id="ACRNAN_scaffold1272.g27304.t1"/>
    </source>
</evidence>
<dbReference type="AlphaFoldDB" id="A0A914CND3"/>
<dbReference type="PANTHER" id="PTHR14796:SF3">
    <property type="entry name" value="NEURENSIN 1-LIKE-RELATED"/>
    <property type="match status" value="1"/>
</dbReference>
<evidence type="ECO:0000313" key="3">
    <source>
        <dbReference type="Proteomes" id="UP000887540"/>
    </source>
</evidence>
<keyword evidence="2" id="KW-0472">Membrane</keyword>
<sequence>MLKNFKLNLCSNYKRHQEVDVPSKENQVIDGVTLGGEKKFGVKSYLHNFYLSPTYEDIETHGAWYLLPPPPAQRMGLFVCRILTVIGLFLLLGGATAIIVGYTWPHEDVEVSIMRIAIHQDEEGNFYIPPERFQEVLRDPMKQWKMMGFCVFAIGASLMAISLLVPTCANLLGGRRLANFASGDNSPNEPPIRIYPSATPKFKISPTKLTGGHKISPTSGPVPVMEEIAKVQPDKKSSKDSSRSPSADDLLLTDNDIRPLIR</sequence>
<feature type="transmembrane region" description="Helical" evidence="2">
    <location>
        <begin position="146"/>
        <end position="172"/>
    </location>
</feature>
<keyword evidence="3" id="KW-1185">Reference proteome</keyword>